<dbReference type="EMBL" id="JACVVK020000529">
    <property type="protein sequence ID" value="KAK7467960.1"/>
    <property type="molecule type" value="Genomic_DNA"/>
</dbReference>
<dbReference type="Proteomes" id="UP001519460">
    <property type="component" value="Unassembled WGS sequence"/>
</dbReference>
<name>A0ABD0JAJ1_9CAEN</name>
<reference evidence="1 2" key="1">
    <citation type="journal article" date="2023" name="Sci. Data">
        <title>Genome assembly of the Korean intertidal mud-creeper Batillaria attramentaria.</title>
        <authorList>
            <person name="Patra A.K."/>
            <person name="Ho P.T."/>
            <person name="Jun S."/>
            <person name="Lee S.J."/>
            <person name="Kim Y."/>
            <person name="Won Y.J."/>
        </authorList>
    </citation>
    <scope>NUCLEOTIDE SEQUENCE [LARGE SCALE GENOMIC DNA]</scope>
    <source>
        <strain evidence="1">Wonlab-2016</strain>
    </source>
</reference>
<accession>A0ABD0JAJ1</accession>
<evidence type="ECO:0000313" key="2">
    <source>
        <dbReference type="Proteomes" id="UP001519460"/>
    </source>
</evidence>
<organism evidence="1 2">
    <name type="scientific">Batillaria attramentaria</name>
    <dbReference type="NCBI Taxonomy" id="370345"/>
    <lineage>
        <taxon>Eukaryota</taxon>
        <taxon>Metazoa</taxon>
        <taxon>Spiralia</taxon>
        <taxon>Lophotrochozoa</taxon>
        <taxon>Mollusca</taxon>
        <taxon>Gastropoda</taxon>
        <taxon>Caenogastropoda</taxon>
        <taxon>Sorbeoconcha</taxon>
        <taxon>Cerithioidea</taxon>
        <taxon>Batillariidae</taxon>
        <taxon>Batillaria</taxon>
    </lineage>
</organism>
<keyword evidence="2" id="KW-1185">Reference proteome</keyword>
<proteinExistence type="predicted"/>
<comment type="caution">
    <text evidence="1">The sequence shown here is derived from an EMBL/GenBank/DDBJ whole genome shotgun (WGS) entry which is preliminary data.</text>
</comment>
<evidence type="ECO:0000313" key="1">
    <source>
        <dbReference type="EMBL" id="KAK7467960.1"/>
    </source>
</evidence>
<sequence>MSVVAAEGITARQSTNISFRMTARFKPSSGLCEVILIGIPDVMHVTQDHYFPRYPSVQRAHAGRVPSALKRASTCPHEETLTACTENRCSNNVGIDLKVELY</sequence>
<dbReference type="AlphaFoldDB" id="A0ABD0JAJ1"/>
<gene>
    <name evidence="1" type="ORF">BaRGS_00036803</name>
</gene>
<protein>
    <submittedName>
        <fullName evidence="1">Uncharacterized protein</fullName>
    </submittedName>
</protein>